<dbReference type="PANTHER" id="PTHR37427">
    <property type="entry name" value="PROTEIN CBG20963-RELATED"/>
    <property type="match status" value="1"/>
</dbReference>
<reference evidence="1" key="1">
    <citation type="submission" date="2020-09" db="EMBL/GenBank/DDBJ databases">
        <authorList>
            <person name="Kikuchi T."/>
        </authorList>
    </citation>
    <scope>NUCLEOTIDE SEQUENCE</scope>
    <source>
        <strain evidence="1">SH1</strain>
    </source>
</reference>
<name>A0A811JQQ5_9BILA</name>
<dbReference type="Proteomes" id="UP000783686">
    <property type="component" value="Unassembled WGS sequence"/>
</dbReference>
<organism evidence="1 2">
    <name type="scientific">Bursaphelenchus okinawaensis</name>
    <dbReference type="NCBI Taxonomy" id="465554"/>
    <lineage>
        <taxon>Eukaryota</taxon>
        <taxon>Metazoa</taxon>
        <taxon>Ecdysozoa</taxon>
        <taxon>Nematoda</taxon>
        <taxon>Chromadorea</taxon>
        <taxon>Rhabditida</taxon>
        <taxon>Tylenchina</taxon>
        <taxon>Tylenchomorpha</taxon>
        <taxon>Aphelenchoidea</taxon>
        <taxon>Aphelenchoididae</taxon>
        <taxon>Bursaphelenchus</taxon>
    </lineage>
</organism>
<accession>A0A811JQQ5</accession>
<protein>
    <submittedName>
        <fullName evidence="1">Uncharacterized protein</fullName>
    </submittedName>
</protein>
<gene>
    <name evidence="1" type="ORF">BOKJ2_LOCUS293</name>
</gene>
<dbReference type="Proteomes" id="UP000614601">
    <property type="component" value="Unassembled WGS sequence"/>
</dbReference>
<comment type="caution">
    <text evidence="1">The sequence shown here is derived from an EMBL/GenBank/DDBJ whole genome shotgun (WGS) entry which is preliminary data.</text>
</comment>
<evidence type="ECO:0000313" key="2">
    <source>
        <dbReference type="Proteomes" id="UP000614601"/>
    </source>
</evidence>
<dbReference type="PANTHER" id="PTHR37427:SF2">
    <property type="entry name" value="SECRETED PROTEIN"/>
    <property type="match status" value="1"/>
</dbReference>
<dbReference type="EMBL" id="CAJFDH010000001">
    <property type="protein sequence ID" value="CAD5205609.1"/>
    <property type="molecule type" value="Genomic_DNA"/>
</dbReference>
<keyword evidence="2" id="KW-1185">Reference proteome</keyword>
<dbReference type="AlphaFoldDB" id="A0A811JQQ5"/>
<dbReference type="EMBL" id="CAJFCW020000001">
    <property type="protein sequence ID" value="CAG9078329.1"/>
    <property type="molecule type" value="Genomic_DNA"/>
</dbReference>
<evidence type="ECO:0000313" key="1">
    <source>
        <dbReference type="EMBL" id="CAD5205609.1"/>
    </source>
</evidence>
<sequence length="100" mass="11095">MAKKSDKWSFTKNRQQERFQEKAKECGLGEFELKVFDDSNKEVQSAKATLNGIGSVLYHVGDDLKPTQVERQGAICNGQCAPLAQQVDHSKSRPNSPTNA</sequence>
<dbReference type="OrthoDB" id="5860061at2759"/>
<proteinExistence type="predicted"/>